<dbReference type="PANTHER" id="PTHR12196">
    <property type="entry name" value="DOMAIN OF UNKNOWN FUNCTION 71 DUF71 -CONTAINING PROTEIN"/>
    <property type="match status" value="1"/>
</dbReference>
<dbReference type="Pfam" id="PF01902">
    <property type="entry name" value="Diphthami_syn_2"/>
    <property type="match status" value="1"/>
</dbReference>
<protein>
    <recommendedName>
        <fullName evidence="3">Diphthine--ammonia ligase</fullName>
        <ecNumber evidence="2">6.3.1.14</ecNumber>
    </recommendedName>
    <alternativeName>
        <fullName evidence="7">Diphthamide synthase</fullName>
    </alternativeName>
    <alternativeName>
        <fullName evidence="8">Diphthamide synthetase</fullName>
    </alternativeName>
</protein>
<comment type="caution">
    <text evidence="11">The sequence shown here is derived from an EMBL/GenBank/DDBJ whole genome shotgun (WGS) entry which is preliminary data.</text>
</comment>
<dbReference type="InterPro" id="IPR035959">
    <property type="entry name" value="RutC-like_sf"/>
</dbReference>
<dbReference type="GO" id="GO:0005524">
    <property type="term" value="F:ATP binding"/>
    <property type="evidence" value="ECO:0007669"/>
    <property type="project" value="UniProtKB-KW"/>
</dbReference>
<evidence type="ECO:0000256" key="7">
    <source>
        <dbReference type="ARBA" id="ARBA00029814"/>
    </source>
</evidence>
<reference evidence="11 12" key="1">
    <citation type="submission" date="2020-04" db="EMBL/GenBank/DDBJ databases">
        <title>Perkinsus olseni comparative genomics.</title>
        <authorList>
            <person name="Bogema D.R."/>
        </authorList>
    </citation>
    <scope>NUCLEOTIDE SEQUENCE [LARGE SCALE GENOMIC DNA]</scope>
    <source>
        <strain evidence="11">ATCC PRA-205</strain>
    </source>
</reference>
<dbReference type="EMBL" id="JABANM010025188">
    <property type="protein sequence ID" value="KAF4714975.1"/>
    <property type="molecule type" value="Genomic_DNA"/>
</dbReference>
<evidence type="ECO:0000256" key="4">
    <source>
        <dbReference type="ARBA" id="ARBA00022598"/>
    </source>
</evidence>
<dbReference type="SUPFAM" id="SSF52402">
    <property type="entry name" value="Adenine nucleotide alpha hydrolases-like"/>
    <property type="match status" value="1"/>
</dbReference>
<dbReference type="InterPro" id="IPR030662">
    <property type="entry name" value="DPH6/MJ0570"/>
</dbReference>
<proteinExistence type="predicted"/>
<evidence type="ECO:0000256" key="3">
    <source>
        <dbReference type="ARBA" id="ARBA00018426"/>
    </source>
</evidence>
<dbReference type="GO" id="GO:0017178">
    <property type="term" value="F:diphthine-ammonia ligase activity"/>
    <property type="evidence" value="ECO:0007669"/>
    <property type="project" value="UniProtKB-EC"/>
</dbReference>
<dbReference type="Gene3D" id="3.90.1490.10">
    <property type="entry name" value="putative n-type atp pyrophosphatase, domain 2"/>
    <property type="match status" value="1"/>
</dbReference>
<accession>A0A7J6R2N9</accession>
<feature type="domain" description="Diphthamide synthase" evidence="10">
    <location>
        <begin position="4"/>
        <end position="98"/>
    </location>
</feature>
<keyword evidence="4" id="KW-0436">Ligase</keyword>
<name>A0A7J6R2N9_PEROL</name>
<dbReference type="FunFam" id="3.90.1490.10:FF:000001">
    <property type="entry name" value="Diphthine--ammonia ligase"/>
    <property type="match status" value="1"/>
</dbReference>
<comment type="pathway">
    <text evidence="1">Protein modification; peptidyl-diphthamide biosynthesis.</text>
</comment>
<dbReference type="Proteomes" id="UP000574390">
    <property type="component" value="Unassembled WGS sequence"/>
</dbReference>
<dbReference type="PANTHER" id="PTHR12196:SF2">
    <property type="entry name" value="DIPHTHINE--AMMONIA LIGASE"/>
    <property type="match status" value="1"/>
</dbReference>
<keyword evidence="5" id="KW-0547">Nucleotide-binding</keyword>
<dbReference type="Gene3D" id="3.30.1330.40">
    <property type="entry name" value="RutC-like"/>
    <property type="match status" value="2"/>
</dbReference>
<organism evidence="11 12">
    <name type="scientific">Perkinsus olseni</name>
    <name type="common">Perkinsus atlanticus</name>
    <dbReference type="NCBI Taxonomy" id="32597"/>
    <lineage>
        <taxon>Eukaryota</taxon>
        <taxon>Sar</taxon>
        <taxon>Alveolata</taxon>
        <taxon>Perkinsozoa</taxon>
        <taxon>Perkinsea</taxon>
        <taxon>Perkinsida</taxon>
        <taxon>Perkinsidae</taxon>
        <taxon>Perkinsus</taxon>
    </lineage>
</organism>
<evidence type="ECO:0000256" key="6">
    <source>
        <dbReference type="ARBA" id="ARBA00022840"/>
    </source>
</evidence>
<evidence type="ECO:0000256" key="8">
    <source>
        <dbReference type="ARBA" id="ARBA00031552"/>
    </source>
</evidence>
<keyword evidence="6" id="KW-0067">ATP-binding</keyword>
<sequence>MVLAFMWRLPQDRLLDWMINTGIEARLVKVACMGLDERHLSQTLSQLRPYFTKLHNQFGFHVCGEGGEYETLTTDCPLYLNGRIDLGDTRVVKHSADVYYLQSANPHLEPKDATTRNWDDACTSLSILDSLEYYEQDYPRLESGVHNSTQLSSSLAPLSTQCYENTATQTGSAEAGLWAPSTTAAAGAATMTTAGYVAMSNSIDVLSVPRSVSSCSIPSSSSDVREQCRYLLEYIMGALAPSTQYEILYVEVQVSDMNSFAAVNEEYCNHFPTVNPPTRYCIQTDLPEGVLVRFRILAVPSTEAAAGVVSTLHVQSISTWAMSCIGPYSQAKRFANGTLLTAGVLGLVPHTMSLPSPGGWQYELWLAMRSLHKITDLMSSENTVLATLFIAGRTPLIPAIQLAAQYLDVDPSRIIALRLPALPRGASVEVSLVNTQTEDSAAADDDADGTHVSVSMYSGESVQYLLDEIPSSDDACCCPSVVYYDVTRYEESEVYEQLPSEIRDYAAMTPVREASIGTARHSLLMLRSSIRYC</sequence>
<evidence type="ECO:0000256" key="1">
    <source>
        <dbReference type="ARBA" id="ARBA00005156"/>
    </source>
</evidence>
<evidence type="ECO:0000256" key="9">
    <source>
        <dbReference type="ARBA" id="ARBA00048108"/>
    </source>
</evidence>
<comment type="catalytic activity">
    <reaction evidence="9">
        <text>diphthine-[translation elongation factor 2] + NH4(+) + ATP = diphthamide-[translation elongation factor 2] + AMP + diphosphate + H(+)</text>
        <dbReference type="Rhea" id="RHEA:19753"/>
        <dbReference type="Rhea" id="RHEA-COMP:10172"/>
        <dbReference type="Rhea" id="RHEA-COMP:10174"/>
        <dbReference type="ChEBI" id="CHEBI:15378"/>
        <dbReference type="ChEBI" id="CHEBI:16692"/>
        <dbReference type="ChEBI" id="CHEBI:28938"/>
        <dbReference type="ChEBI" id="CHEBI:30616"/>
        <dbReference type="ChEBI" id="CHEBI:33019"/>
        <dbReference type="ChEBI" id="CHEBI:82696"/>
        <dbReference type="ChEBI" id="CHEBI:456215"/>
        <dbReference type="EC" id="6.3.1.14"/>
    </reaction>
</comment>
<gene>
    <name evidence="11" type="primary">ATPBD4_4</name>
    <name evidence="11" type="ORF">FOZ62_031569</name>
</gene>
<dbReference type="SUPFAM" id="SSF55298">
    <property type="entry name" value="YjgF-like"/>
    <property type="match status" value="2"/>
</dbReference>
<evidence type="ECO:0000313" key="11">
    <source>
        <dbReference type="EMBL" id="KAF4714975.1"/>
    </source>
</evidence>
<dbReference type="GO" id="GO:0017183">
    <property type="term" value="P:protein histidyl modification to diphthamide"/>
    <property type="evidence" value="ECO:0007669"/>
    <property type="project" value="TreeGrafter"/>
</dbReference>
<evidence type="ECO:0000256" key="2">
    <source>
        <dbReference type="ARBA" id="ARBA00012089"/>
    </source>
</evidence>
<evidence type="ECO:0000256" key="5">
    <source>
        <dbReference type="ARBA" id="ARBA00022741"/>
    </source>
</evidence>
<dbReference type="EC" id="6.3.1.14" evidence="2"/>
<dbReference type="AlphaFoldDB" id="A0A7J6R2N9"/>
<dbReference type="InterPro" id="IPR002761">
    <property type="entry name" value="Diphthami_syn_dom"/>
</dbReference>
<evidence type="ECO:0000313" key="12">
    <source>
        <dbReference type="Proteomes" id="UP000574390"/>
    </source>
</evidence>
<evidence type="ECO:0000259" key="10">
    <source>
        <dbReference type="Pfam" id="PF01902"/>
    </source>
</evidence>